<organism evidence="4">
    <name type="scientific">Dendroctonus ponderosae</name>
    <name type="common">Mountain pine beetle</name>
    <dbReference type="NCBI Taxonomy" id="77166"/>
    <lineage>
        <taxon>Eukaryota</taxon>
        <taxon>Metazoa</taxon>
        <taxon>Ecdysozoa</taxon>
        <taxon>Arthropoda</taxon>
        <taxon>Hexapoda</taxon>
        <taxon>Insecta</taxon>
        <taxon>Pterygota</taxon>
        <taxon>Neoptera</taxon>
        <taxon>Endopterygota</taxon>
        <taxon>Coleoptera</taxon>
        <taxon>Polyphaga</taxon>
        <taxon>Cucujiformia</taxon>
        <taxon>Curculionidae</taxon>
        <taxon>Scolytinae</taxon>
        <taxon>Dendroctonus</taxon>
    </lineage>
</organism>
<sequence length="698" mass="80451">MSDLEIDEILRRLSIKFNRIVYDRDFVECVREDLQTVIVNHEKCCVLVFPTLSPNYLRLVRYQAKLCDLAVISLGSRSAKSVAVCHKKHFLPNTTAENLCSIQMAENSSSATRKKRPPIQLYVPPAQRNHPAEKRKLSTDPKESIVNAQITVKTGKQGTNDKTRCSQVPQRIPQACNGQVEDQTEKIRGSVSEKCYSTQDIGIFWDFKKIRYKSHVISPEFDDQCNCVKFSLLKDFLPYSKLLIFQLTRGNYIGPSNRIFDCAKFKNWTTRDPAKHKSNRSSTRYPVLVQNVLDFRENLVLPDVISEFQNKLCWSGKGIFLYLLDFNRFYLPVTEFQSFNANLEPEEYLHLNEDQLYLGQYTENLVNYKILNRRQEIEIPDLDSLIASINTTEFSGKQMQENTLSNCEVNDLCAKNNEENSQKVAKNVNEVLVLDERIEPPKIGSQNTESVRCKNKYNRHEEEKEIMRQAKKNMNRKTRSIIKYAEERHETLSIGTGDNVNNWEDLFNDDGELQDDFFTEIIEKVGQEVTIVKASEDYSAYASKQIEELEHMVELYDFPDTFKTHDIISNFNEIKSDSMYVKWLDDTRALLVLGSSSQAQKALKLSNALIKVRPMSAASNLALEKANQCDLKPAMKRPQTNLQTARRLITSHLGAKTKVSKEQNAKEKEDLRVAKELKKQTRQNEKDAWEGNLRSSLN</sequence>
<feature type="region of interest" description="Disordered" evidence="2">
    <location>
        <begin position="657"/>
        <end position="698"/>
    </location>
</feature>
<dbReference type="Gene3D" id="3.30.70.330">
    <property type="match status" value="1"/>
</dbReference>
<dbReference type="KEGG" id="dpa:109540869"/>
<evidence type="ECO:0000313" key="6">
    <source>
        <dbReference type="Proteomes" id="UP000019118"/>
    </source>
</evidence>
<dbReference type="PANTHER" id="PTHR21678">
    <property type="entry name" value="GROWTH INHIBITION AND DIFFERENTIATION RELATED PROTEIN 88"/>
    <property type="match status" value="1"/>
</dbReference>
<name>N6U6P5_DENPD</name>
<evidence type="ECO:0000313" key="5">
    <source>
        <dbReference type="EnsemblMetazoa" id="XP_019764927.1"/>
    </source>
</evidence>
<feature type="domain" description="Thc1 RRM" evidence="3">
    <location>
        <begin position="555"/>
        <end position="603"/>
    </location>
</feature>
<dbReference type="EMBL" id="KB741077">
    <property type="protein sequence ID" value="ENN74237.1"/>
    <property type="molecule type" value="Genomic_DNA"/>
</dbReference>
<evidence type="ECO:0000313" key="4">
    <source>
        <dbReference type="EMBL" id="ENN74237.1"/>
    </source>
</evidence>
<dbReference type="HOGENOM" id="CLU_394984_0_0_1"/>
<feature type="non-terminal residue" evidence="4">
    <location>
        <position position="1"/>
    </location>
</feature>
<reference evidence="4 6" key="1">
    <citation type="journal article" date="2013" name="Genome Biol.">
        <title>Draft genome of the mountain pine beetle, Dendroctonus ponderosae Hopkins, a major forest pest.</title>
        <authorList>
            <person name="Keeling C.I."/>
            <person name="Yuen M.M."/>
            <person name="Liao N.Y."/>
            <person name="Docking T.R."/>
            <person name="Chan S.K."/>
            <person name="Taylor G.A."/>
            <person name="Palmquist D.L."/>
            <person name="Jackman S.D."/>
            <person name="Nguyen A."/>
            <person name="Li M."/>
            <person name="Henderson H."/>
            <person name="Janes J.K."/>
            <person name="Zhao Y."/>
            <person name="Pandoh P."/>
            <person name="Moore R."/>
            <person name="Sperling F.A."/>
            <person name="Huber D.P."/>
            <person name="Birol I."/>
            <person name="Jones S.J."/>
            <person name="Bohlmann J."/>
        </authorList>
    </citation>
    <scope>NUCLEOTIDE SEQUENCE</scope>
</reference>
<dbReference type="InterPro" id="IPR053800">
    <property type="entry name" value="Thc1_RRM"/>
</dbReference>
<evidence type="ECO:0000256" key="2">
    <source>
        <dbReference type="SAM" id="MobiDB-lite"/>
    </source>
</evidence>
<keyword evidence="6" id="KW-1185">Reference proteome</keyword>
<dbReference type="OrthoDB" id="5418203at2759"/>
<dbReference type="InterPro" id="IPR012677">
    <property type="entry name" value="Nucleotide-bd_a/b_plait_sf"/>
</dbReference>
<evidence type="ECO:0000256" key="1">
    <source>
        <dbReference type="SAM" id="Coils"/>
    </source>
</evidence>
<keyword evidence="1" id="KW-0175">Coiled coil</keyword>
<dbReference type="EnsemblMetazoa" id="XM_019909368.1">
    <property type="protein sequence ID" value="XP_019764927.1"/>
    <property type="gene ID" value="LOC109540869"/>
</dbReference>
<dbReference type="InterPro" id="IPR039884">
    <property type="entry name" value="R3HC1/R3HCL"/>
</dbReference>
<feature type="compositionally biased region" description="Basic and acidic residues" evidence="2">
    <location>
        <begin position="659"/>
        <end position="689"/>
    </location>
</feature>
<feature type="coiled-coil region" evidence="1">
    <location>
        <begin position="457"/>
        <end position="487"/>
    </location>
</feature>
<dbReference type="OMA" id="QNEKDAW"/>
<evidence type="ECO:0000259" key="3">
    <source>
        <dbReference type="Pfam" id="PF22877"/>
    </source>
</evidence>
<proteinExistence type="predicted"/>
<accession>N6U6P5</accession>
<reference evidence="5" key="2">
    <citation type="submission" date="2024-08" db="UniProtKB">
        <authorList>
            <consortium name="EnsemblMetazoa"/>
        </authorList>
    </citation>
    <scope>IDENTIFICATION</scope>
</reference>
<gene>
    <name evidence="5" type="primary">109540869</name>
    <name evidence="4" type="ORF">YQE_09210</name>
</gene>
<dbReference type="AlphaFoldDB" id="N6U6P5"/>
<protein>
    <recommendedName>
        <fullName evidence="3">Thc1 RRM domain-containing protein</fullName>
    </recommendedName>
</protein>
<dbReference type="Pfam" id="PF22877">
    <property type="entry name" value="RRM_Thc1"/>
    <property type="match status" value="1"/>
</dbReference>
<dbReference type="Proteomes" id="UP000019118">
    <property type="component" value="Unassembled WGS sequence"/>
</dbReference>
<dbReference type="PANTHER" id="PTHR21678:SF0">
    <property type="entry name" value="C3H1-TYPE DOMAIN-CONTAINING PROTEIN"/>
    <property type="match status" value="1"/>
</dbReference>